<dbReference type="InterPro" id="IPR016181">
    <property type="entry name" value="Acyl_CoA_acyltransferase"/>
</dbReference>
<dbReference type="Gene3D" id="3.40.630.30">
    <property type="match status" value="1"/>
</dbReference>
<comment type="caution">
    <text evidence="2">The sequence shown here is derived from an EMBL/GenBank/DDBJ whole genome shotgun (WGS) entry which is preliminary data.</text>
</comment>
<dbReference type="SUPFAM" id="SSF55729">
    <property type="entry name" value="Acyl-CoA N-acyltransferases (Nat)"/>
    <property type="match status" value="1"/>
</dbReference>
<proteinExistence type="predicted"/>
<feature type="domain" description="N-acetyltransferase" evidence="1">
    <location>
        <begin position="15"/>
        <end position="180"/>
    </location>
</feature>
<sequence>MADDIDPEGFVSGPHRVDTPHPDLAEALADLWGRVTVAGGPIGFTPTSTVDELRAVATDLVEEVRARRIQLITIGQQHVLVGMAVLRPDPLPARRHTGELGWLAVDPQLQGKGWGGRLHDAVLVAAQAVGLEKLSAQARSGHDLEGFYTARDWVERGRWPGAVRVAEGDERDDIWFTRDV</sequence>
<dbReference type="PROSITE" id="PS51186">
    <property type="entry name" value="GNAT"/>
    <property type="match status" value="1"/>
</dbReference>
<dbReference type="InterPro" id="IPR000182">
    <property type="entry name" value="GNAT_dom"/>
</dbReference>
<accession>A0ABV4CQV7</accession>
<name>A0ABV4CQV7_9PSEU</name>
<reference evidence="2 3" key="1">
    <citation type="submission" date="2024-08" db="EMBL/GenBank/DDBJ databases">
        <title>Genome mining of Saccharopolyspora cebuensis PGLac3 from Nigerian medicinal plant.</title>
        <authorList>
            <person name="Ezeobiora C.E."/>
            <person name="Igbokwe N.H."/>
            <person name="Amin D.H."/>
            <person name="Mendie U.E."/>
        </authorList>
    </citation>
    <scope>NUCLEOTIDE SEQUENCE [LARGE SCALE GENOMIC DNA]</scope>
    <source>
        <strain evidence="2 3">PGLac3</strain>
    </source>
</reference>
<evidence type="ECO:0000259" key="1">
    <source>
        <dbReference type="PROSITE" id="PS51186"/>
    </source>
</evidence>
<dbReference type="Proteomes" id="UP001564626">
    <property type="component" value="Unassembled WGS sequence"/>
</dbReference>
<protein>
    <submittedName>
        <fullName evidence="2">N-acetyltransferase family protein</fullName>
    </submittedName>
</protein>
<organism evidence="2 3">
    <name type="scientific">Saccharopolyspora cebuensis</name>
    <dbReference type="NCBI Taxonomy" id="418759"/>
    <lineage>
        <taxon>Bacteria</taxon>
        <taxon>Bacillati</taxon>
        <taxon>Actinomycetota</taxon>
        <taxon>Actinomycetes</taxon>
        <taxon>Pseudonocardiales</taxon>
        <taxon>Pseudonocardiaceae</taxon>
        <taxon>Saccharopolyspora</taxon>
    </lineage>
</organism>
<dbReference type="CDD" id="cd04301">
    <property type="entry name" value="NAT_SF"/>
    <property type="match status" value="1"/>
</dbReference>
<keyword evidence="3" id="KW-1185">Reference proteome</keyword>
<gene>
    <name evidence="2" type="ORF">AB8O55_29035</name>
</gene>
<evidence type="ECO:0000313" key="2">
    <source>
        <dbReference type="EMBL" id="MEY8043472.1"/>
    </source>
</evidence>
<dbReference type="EMBL" id="JBGEHV010000098">
    <property type="protein sequence ID" value="MEY8043472.1"/>
    <property type="molecule type" value="Genomic_DNA"/>
</dbReference>
<dbReference type="Pfam" id="PF00583">
    <property type="entry name" value="Acetyltransf_1"/>
    <property type="match status" value="1"/>
</dbReference>
<evidence type="ECO:0000313" key="3">
    <source>
        <dbReference type="Proteomes" id="UP001564626"/>
    </source>
</evidence>
<dbReference type="RefSeq" id="WP_345364594.1">
    <property type="nucleotide sequence ID" value="NZ_BAABII010000012.1"/>
</dbReference>